<keyword evidence="3" id="KW-0805">Transcription regulation</keyword>
<dbReference type="Pfam" id="PF25601">
    <property type="entry name" value="AAA_lid_14"/>
    <property type="match status" value="1"/>
</dbReference>
<keyword evidence="2" id="KW-0067">ATP-binding</keyword>
<dbReference type="Gene3D" id="1.10.10.60">
    <property type="entry name" value="Homeodomain-like"/>
    <property type="match status" value="1"/>
</dbReference>
<dbReference type="AlphaFoldDB" id="A0A1H0VWN9"/>
<dbReference type="PROSITE" id="PS50045">
    <property type="entry name" value="SIGMA54_INTERACT_4"/>
    <property type="match status" value="1"/>
</dbReference>
<evidence type="ECO:0000313" key="7">
    <source>
        <dbReference type="EMBL" id="SDP82556.1"/>
    </source>
</evidence>
<dbReference type="Pfam" id="PF02954">
    <property type="entry name" value="HTH_8"/>
    <property type="match status" value="1"/>
</dbReference>
<keyword evidence="1" id="KW-0547">Nucleotide-binding</keyword>
<dbReference type="GO" id="GO:0043565">
    <property type="term" value="F:sequence-specific DNA binding"/>
    <property type="evidence" value="ECO:0007669"/>
    <property type="project" value="InterPro"/>
</dbReference>
<dbReference type="GO" id="GO:0006355">
    <property type="term" value="P:regulation of DNA-templated transcription"/>
    <property type="evidence" value="ECO:0007669"/>
    <property type="project" value="InterPro"/>
</dbReference>
<dbReference type="Pfam" id="PF00158">
    <property type="entry name" value="Sigma54_activat"/>
    <property type="match status" value="1"/>
</dbReference>
<dbReference type="SUPFAM" id="SSF46689">
    <property type="entry name" value="Homeodomain-like"/>
    <property type="match status" value="1"/>
</dbReference>
<dbReference type="PANTHER" id="PTHR32071">
    <property type="entry name" value="TRANSCRIPTIONAL REGULATORY PROTEIN"/>
    <property type="match status" value="1"/>
</dbReference>
<dbReference type="Gene3D" id="3.40.50.300">
    <property type="entry name" value="P-loop containing nucleotide triphosphate hydrolases"/>
    <property type="match status" value="1"/>
</dbReference>
<dbReference type="InterPro" id="IPR002078">
    <property type="entry name" value="Sigma_54_int"/>
</dbReference>
<dbReference type="InterPro" id="IPR025944">
    <property type="entry name" value="Sigma_54_int_dom_CS"/>
</dbReference>
<dbReference type="InterPro" id="IPR002197">
    <property type="entry name" value="HTH_Fis"/>
</dbReference>
<organism evidence="7 8">
    <name type="scientific">Desulforhopalus singaporensis</name>
    <dbReference type="NCBI Taxonomy" id="91360"/>
    <lineage>
        <taxon>Bacteria</taxon>
        <taxon>Pseudomonadati</taxon>
        <taxon>Thermodesulfobacteriota</taxon>
        <taxon>Desulfobulbia</taxon>
        <taxon>Desulfobulbales</taxon>
        <taxon>Desulfocapsaceae</taxon>
        <taxon>Desulforhopalus</taxon>
    </lineage>
</organism>
<evidence type="ECO:0000256" key="3">
    <source>
        <dbReference type="ARBA" id="ARBA00023015"/>
    </source>
</evidence>
<evidence type="ECO:0000256" key="4">
    <source>
        <dbReference type="ARBA" id="ARBA00023125"/>
    </source>
</evidence>
<protein>
    <submittedName>
        <fullName evidence="7">Regulatory protein, Fis family</fullName>
    </submittedName>
</protein>
<keyword evidence="5" id="KW-0804">Transcription</keyword>
<dbReference type="PROSITE" id="PS00688">
    <property type="entry name" value="SIGMA54_INTERACT_3"/>
    <property type="match status" value="1"/>
</dbReference>
<feature type="domain" description="Sigma-54 factor interaction" evidence="6">
    <location>
        <begin position="1"/>
        <end position="116"/>
    </location>
</feature>
<sequence length="192" mass="21611">RALQQQEIVRIGDQQPIPITARVIAATNVKLLDAVKAGDFREDLYYRLAVIEIEIPPLRERPDDIVTLTKFIVRRHCHNLGIPVPAISEKLLEAIQSYSWPGNVRELENLCERALLLTTSNELNESHFPEYVAKCPTATNRNLGTMVENQTQLIEKALRTHNGNISKTARSLGIARSTLYRNIKKCSLGSSI</sequence>
<keyword evidence="8" id="KW-1185">Reference proteome</keyword>
<dbReference type="Proteomes" id="UP000199073">
    <property type="component" value="Unassembled WGS sequence"/>
</dbReference>
<accession>A0A1H0VWN9</accession>
<dbReference type="GO" id="GO:0005524">
    <property type="term" value="F:ATP binding"/>
    <property type="evidence" value="ECO:0007669"/>
    <property type="project" value="UniProtKB-KW"/>
</dbReference>
<dbReference type="PRINTS" id="PR01590">
    <property type="entry name" value="HTHFIS"/>
</dbReference>
<dbReference type="Gene3D" id="1.10.8.60">
    <property type="match status" value="1"/>
</dbReference>
<dbReference type="InterPro" id="IPR027417">
    <property type="entry name" value="P-loop_NTPase"/>
</dbReference>
<dbReference type="PANTHER" id="PTHR32071:SF117">
    <property type="entry name" value="PTS-DEPENDENT DIHYDROXYACETONE KINASE OPERON REGULATORY PROTEIN-RELATED"/>
    <property type="match status" value="1"/>
</dbReference>
<evidence type="ECO:0000256" key="1">
    <source>
        <dbReference type="ARBA" id="ARBA00022741"/>
    </source>
</evidence>
<dbReference type="OrthoDB" id="5521543at2"/>
<gene>
    <name evidence="7" type="ORF">SAMN05660330_04269</name>
</gene>
<dbReference type="EMBL" id="FNJI01000070">
    <property type="protein sequence ID" value="SDP82556.1"/>
    <property type="molecule type" value="Genomic_DNA"/>
</dbReference>
<evidence type="ECO:0000313" key="8">
    <source>
        <dbReference type="Proteomes" id="UP000199073"/>
    </source>
</evidence>
<name>A0A1H0VWN9_9BACT</name>
<feature type="non-terminal residue" evidence="7">
    <location>
        <position position="1"/>
    </location>
</feature>
<keyword evidence="4" id="KW-0238">DNA-binding</keyword>
<dbReference type="InterPro" id="IPR009057">
    <property type="entry name" value="Homeodomain-like_sf"/>
</dbReference>
<dbReference type="RefSeq" id="WP_143005596.1">
    <property type="nucleotide sequence ID" value="NZ_FNJI01000070.1"/>
</dbReference>
<evidence type="ECO:0000256" key="5">
    <source>
        <dbReference type="ARBA" id="ARBA00023163"/>
    </source>
</evidence>
<dbReference type="SUPFAM" id="SSF52540">
    <property type="entry name" value="P-loop containing nucleoside triphosphate hydrolases"/>
    <property type="match status" value="1"/>
</dbReference>
<evidence type="ECO:0000259" key="6">
    <source>
        <dbReference type="PROSITE" id="PS50045"/>
    </source>
</evidence>
<dbReference type="InterPro" id="IPR058031">
    <property type="entry name" value="AAA_lid_NorR"/>
</dbReference>
<dbReference type="STRING" id="91360.SAMN05660330_04269"/>
<reference evidence="7 8" key="1">
    <citation type="submission" date="2016-10" db="EMBL/GenBank/DDBJ databases">
        <authorList>
            <person name="de Groot N.N."/>
        </authorList>
    </citation>
    <scope>NUCLEOTIDE SEQUENCE [LARGE SCALE GENOMIC DNA]</scope>
    <source>
        <strain evidence="7 8">DSM 12130</strain>
    </source>
</reference>
<evidence type="ECO:0000256" key="2">
    <source>
        <dbReference type="ARBA" id="ARBA00022840"/>
    </source>
</evidence>
<proteinExistence type="predicted"/>